<dbReference type="Proteomes" id="UP001164746">
    <property type="component" value="Chromosome 11"/>
</dbReference>
<feature type="domain" description="B box-type" evidence="2">
    <location>
        <begin position="24"/>
        <end position="64"/>
    </location>
</feature>
<evidence type="ECO:0000256" key="1">
    <source>
        <dbReference type="PROSITE-ProRule" id="PRU00024"/>
    </source>
</evidence>
<sequence length="111" mass="12973">MATGLRASVLHAGDFEYDYPCTECQEHGLNSEAVYFCQNCTRQFCGLCIKQHDRFYRRHPILGTEKRDFWGKVKSTCKLHPGEEMMVFCRDHGHSCCVECQKELHRTIRVI</sequence>
<evidence type="ECO:0000259" key="2">
    <source>
        <dbReference type="PROSITE" id="PS50119"/>
    </source>
</evidence>
<reference evidence="3" key="1">
    <citation type="submission" date="2022-11" db="EMBL/GenBank/DDBJ databases">
        <title>Centuries of genome instability and evolution in soft-shell clam transmissible cancer (bioRxiv).</title>
        <authorList>
            <person name="Hart S.F.M."/>
            <person name="Yonemitsu M.A."/>
            <person name="Giersch R.M."/>
            <person name="Beal B.F."/>
            <person name="Arriagada G."/>
            <person name="Davis B.W."/>
            <person name="Ostrander E.A."/>
            <person name="Goff S.P."/>
            <person name="Metzger M.J."/>
        </authorList>
    </citation>
    <scope>NUCLEOTIDE SEQUENCE</scope>
    <source>
        <strain evidence="3">MELC-2E11</strain>
        <tissue evidence="3">Siphon/mantle</tissue>
    </source>
</reference>
<dbReference type="InterPro" id="IPR000315">
    <property type="entry name" value="Znf_B-box"/>
</dbReference>
<proteinExistence type="predicted"/>
<evidence type="ECO:0000313" key="4">
    <source>
        <dbReference type="Proteomes" id="UP001164746"/>
    </source>
</evidence>
<accession>A0ABY7FFV1</accession>
<dbReference type="PROSITE" id="PS50119">
    <property type="entry name" value="ZF_BBOX"/>
    <property type="match status" value="1"/>
</dbReference>
<organism evidence="3 4">
    <name type="scientific">Mya arenaria</name>
    <name type="common">Soft-shell clam</name>
    <dbReference type="NCBI Taxonomy" id="6604"/>
    <lineage>
        <taxon>Eukaryota</taxon>
        <taxon>Metazoa</taxon>
        <taxon>Spiralia</taxon>
        <taxon>Lophotrochozoa</taxon>
        <taxon>Mollusca</taxon>
        <taxon>Bivalvia</taxon>
        <taxon>Autobranchia</taxon>
        <taxon>Heteroconchia</taxon>
        <taxon>Euheterodonta</taxon>
        <taxon>Imparidentia</taxon>
        <taxon>Neoheterodontei</taxon>
        <taxon>Myida</taxon>
        <taxon>Myoidea</taxon>
        <taxon>Myidae</taxon>
        <taxon>Mya</taxon>
    </lineage>
</organism>
<keyword evidence="1" id="KW-0862">Zinc</keyword>
<gene>
    <name evidence="3" type="ORF">MAR_002117</name>
</gene>
<protein>
    <recommendedName>
        <fullName evidence="2">B box-type domain-containing protein</fullName>
    </recommendedName>
</protein>
<dbReference type="SUPFAM" id="SSF57845">
    <property type="entry name" value="B-box zinc-binding domain"/>
    <property type="match status" value="1"/>
</dbReference>
<dbReference type="Pfam" id="PF00643">
    <property type="entry name" value="zf-B_box"/>
    <property type="match status" value="1"/>
</dbReference>
<name>A0ABY7FFV1_MYAAR</name>
<keyword evidence="4" id="KW-1185">Reference proteome</keyword>
<keyword evidence="1" id="KW-0479">Metal-binding</keyword>
<keyword evidence="1" id="KW-0863">Zinc-finger</keyword>
<evidence type="ECO:0000313" key="3">
    <source>
        <dbReference type="EMBL" id="WAR20279.1"/>
    </source>
</evidence>
<dbReference type="EMBL" id="CP111022">
    <property type="protein sequence ID" value="WAR20279.1"/>
    <property type="molecule type" value="Genomic_DNA"/>
</dbReference>
<dbReference type="Gene3D" id="3.30.160.60">
    <property type="entry name" value="Classic Zinc Finger"/>
    <property type="match status" value="1"/>
</dbReference>